<keyword evidence="6 10" id="KW-1133">Transmembrane helix</keyword>
<dbReference type="InterPro" id="IPR017452">
    <property type="entry name" value="GPCR_Rhodpsn_7TM"/>
</dbReference>
<evidence type="ECO:0000256" key="9">
    <source>
        <dbReference type="RuleBase" id="RU000688"/>
    </source>
</evidence>
<dbReference type="Pfam" id="PF13853">
    <property type="entry name" value="7tm_4"/>
    <property type="match status" value="1"/>
</dbReference>
<accession>G3U7R8</accession>
<feature type="transmembrane region" description="Helical" evidence="10">
    <location>
        <begin position="239"/>
        <end position="261"/>
    </location>
</feature>
<dbReference type="GO" id="GO:0005886">
    <property type="term" value="C:plasma membrane"/>
    <property type="evidence" value="ECO:0007669"/>
    <property type="project" value="UniProtKB-SubCell"/>
</dbReference>
<dbReference type="PROSITE" id="PS00237">
    <property type="entry name" value="G_PROTEIN_RECEP_F1_1"/>
    <property type="match status" value="1"/>
</dbReference>
<evidence type="ECO:0000256" key="8">
    <source>
        <dbReference type="ARBA" id="ARBA00023224"/>
    </source>
</evidence>
<dbReference type="Proteomes" id="UP000007646">
    <property type="component" value="Unassembled WGS sequence"/>
</dbReference>
<dbReference type="GO" id="GO:0004984">
    <property type="term" value="F:olfactory receptor activity"/>
    <property type="evidence" value="ECO:0007669"/>
    <property type="project" value="InterPro"/>
</dbReference>
<dbReference type="Ensembl" id="ENSLAFT00000026241.1">
    <property type="protein sequence ID" value="ENSLAFP00000023876.1"/>
    <property type="gene ID" value="ENSLAFG00000028570.1"/>
</dbReference>
<dbReference type="SUPFAM" id="SSF81321">
    <property type="entry name" value="Family A G protein-coupled receptor-like"/>
    <property type="match status" value="1"/>
</dbReference>
<dbReference type="AlphaFoldDB" id="G3U7R8"/>
<dbReference type="PRINTS" id="PR00237">
    <property type="entry name" value="GPCRRHODOPSN"/>
</dbReference>
<dbReference type="CDD" id="cd15421">
    <property type="entry name" value="7tmA_OR2T-like"/>
    <property type="match status" value="1"/>
</dbReference>
<reference evidence="12" key="3">
    <citation type="submission" date="2025-09" db="UniProtKB">
        <authorList>
            <consortium name="Ensembl"/>
        </authorList>
    </citation>
    <scope>IDENTIFICATION</scope>
    <source>
        <strain evidence="12">Isolate ISIS603380</strain>
    </source>
</reference>
<feature type="transmembrane region" description="Helical" evidence="10">
    <location>
        <begin position="273"/>
        <end position="293"/>
    </location>
</feature>
<evidence type="ECO:0000313" key="12">
    <source>
        <dbReference type="Ensembl" id="ENSLAFP00000023876.1"/>
    </source>
</evidence>
<sequence>MSCQNNQTSRSDFILLDLFLGTQAPWVLFTFTVLALLVALFGNTTIIILIRADSRLHSPMYFLLSQLSIIDFLYISTFVPKMALAFLSGNHHISFIGCGAQLFLFMTLVAAECLLLAAMAYDRYVAICHPLRYSIFMRPLICTLLVVGSWLGALLNALIHVVYTLTLPYCISREIHHFFCEIPALLKLVCVYTSQYEKSLFVSGVIFLLSPISAIMASYGKILSTILRTGSNVSLRKTLATCSSHVTVVSLFYGAAIIKYLLPKSYHSPEQDVVVSVFYTILTPVLNPLIYSLRNKDVTRALRKVLKK</sequence>
<evidence type="ECO:0000256" key="1">
    <source>
        <dbReference type="ARBA" id="ARBA00004651"/>
    </source>
</evidence>
<dbReference type="SMART" id="SM01381">
    <property type="entry name" value="7TM_GPCR_Srsx"/>
    <property type="match status" value="1"/>
</dbReference>
<dbReference type="InterPro" id="IPR000725">
    <property type="entry name" value="Olfact_rcpt"/>
</dbReference>
<feature type="domain" description="G-protein coupled receptors family 1 profile" evidence="11">
    <location>
        <begin position="42"/>
        <end position="291"/>
    </location>
</feature>
<feature type="transmembrane region" description="Helical" evidence="10">
    <location>
        <begin position="62"/>
        <end position="87"/>
    </location>
</feature>
<evidence type="ECO:0000256" key="7">
    <source>
        <dbReference type="ARBA" id="ARBA00023136"/>
    </source>
</evidence>
<dbReference type="FunFam" id="1.20.1070.10:FF:000008">
    <property type="entry name" value="Olfactory receptor"/>
    <property type="match status" value="1"/>
</dbReference>
<evidence type="ECO:0000256" key="10">
    <source>
        <dbReference type="RuleBase" id="RU363047"/>
    </source>
</evidence>
<dbReference type="OrthoDB" id="9828669at2759"/>
<keyword evidence="2 10" id="KW-1003">Cell membrane</keyword>
<evidence type="ECO:0000256" key="3">
    <source>
        <dbReference type="ARBA" id="ARBA00022606"/>
    </source>
</evidence>
<keyword evidence="9" id="KW-0297">G-protein coupled receptor</keyword>
<dbReference type="HOGENOM" id="CLU_012526_1_0_1"/>
<keyword evidence="8 9" id="KW-0807">Transducer</keyword>
<comment type="similarity">
    <text evidence="9">Belongs to the G-protein coupled receptor 1 family.</text>
</comment>
<dbReference type="PANTHER" id="PTHR26453">
    <property type="entry name" value="OLFACTORY RECEPTOR"/>
    <property type="match status" value="1"/>
</dbReference>
<dbReference type="GO" id="GO:0004930">
    <property type="term" value="F:G protein-coupled receptor activity"/>
    <property type="evidence" value="ECO:0007669"/>
    <property type="project" value="UniProtKB-KW"/>
</dbReference>
<comment type="subcellular location">
    <subcellularLocation>
        <location evidence="1 10">Cell membrane</location>
        <topology evidence="1 10">Multi-pass membrane protein</topology>
    </subcellularLocation>
</comment>
<keyword evidence="13" id="KW-1185">Reference proteome</keyword>
<dbReference type="OMA" id="INQCRDD"/>
<evidence type="ECO:0000259" key="11">
    <source>
        <dbReference type="PROSITE" id="PS50262"/>
    </source>
</evidence>
<organism evidence="12 13">
    <name type="scientific">Loxodonta africana</name>
    <name type="common">African elephant</name>
    <dbReference type="NCBI Taxonomy" id="9785"/>
    <lineage>
        <taxon>Eukaryota</taxon>
        <taxon>Metazoa</taxon>
        <taxon>Chordata</taxon>
        <taxon>Craniata</taxon>
        <taxon>Vertebrata</taxon>
        <taxon>Euteleostomi</taxon>
        <taxon>Mammalia</taxon>
        <taxon>Eutheria</taxon>
        <taxon>Afrotheria</taxon>
        <taxon>Proboscidea</taxon>
        <taxon>Elephantidae</taxon>
        <taxon>Loxodonta</taxon>
    </lineage>
</organism>
<dbReference type="PROSITE" id="PS50262">
    <property type="entry name" value="G_PROTEIN_RECEP_F1_2"/>
    <property type="match status" value="1"/>
</dbReference>
<dbReference type="GeneTree" id="ENSGT01150000286923"/>
<proteinExistence type="inferred from homology"/>
<protein>
    <recommendedName>
        <fullName evidence="10">Olfactory receptor</fullName>
    </recommendedName>
</protein>
<name>G3U7R8_LOXAF</name>
<keyword evidence="9" id="KW-0675">Receptor</keyword>
<evidence type="ECO:0000256" key="2">
    <source>
        <dbReference type="ARBA" id="ARBA00022475"/>
    </source>
</evidence>
<evidence type="ECO:0000256" key="5">
    <source>
        <dbReference type="ARBA" id="ARBA00022725"/>
    </source>
</evidence>
<keyword evidence="4 9" id="KW-0812">Transmembrane</keyword>
<dbReference type="STRING" id="9785.ENSLAFP00000023876"/>
<keyword evidence="3 10" id="KW-0716">Sensory transduction</keyword>
<evidence type="ECO:0000313" key="13">
    <source>
        <dbReference type="Proteomes" id="UP000007646"/>
    </source>
</evidence>
<reference evidence="12" key="2">
    <citation type="submission" date="2025-08" db="UniProtKB">
        <authorList>
            <consortium name="Ensembl"/>
        </authorList>
    </citation>
    <scope>IDENTIFICATION</scope>
    <source>
        <strain evidence="12">Isolate ISIS603380</strain>
    </source>
</reference>
<dbReference type="eggNOG" id="ENOG502T9DI">
    <property type="taxonomic scope" value="Eukaryota"/>
</dbReference>
<feature type="transmembrane region" description="Helical" evidence="10">
    <location>
        <begin position="200"/>
        <end position="219"/>
    </location>
</feature>
<feature type="transmembrane region" description="Helical" evidence="10">
    <location>
        <begin position="93"/>
        <end position="119"/>
    </location>
</feature>
<dbReference type="KEGG" id="lav:100673253"/>
<dbReference type="InParanoid" id="G3U7R8"/>
<dbReference type="PRINTS" id="PR00245">
    <property type="entry name" value="OLFACTORYR"/>
</dbReference>
<feature type="transmembrane region" description="Helical" evidence="10">
    <location>
        <begin position="26"/>
        <end position="50"/>
    </location>
</feature>
<keyword evidence="5 10" id="KW-0552">Olfaction</keyword>
<evidence type="ECO:0000256" key="6">
    <source>
        <dbReference type="ARBA" id="ARBA00022989"/>
    </source>
</evidence>
<keyword evidence="7 10" id="KW-0472">Membrane</keyword>
<feature type="transmembrane region" description="Helical" evidence="10">
    <location>
        <begin position="140"/>
        <end position="163"/>
    </location>
</feature>
<dbReference type="Gene3D" id="1.20.1070.10">
    <property type="entry name" value="Rhodopsin 7-helix transmembrane proteins"/>
    <property type="match status" value="1"/>
</dbReference>
<reference evidence="12 13" key="1">
    <citation type="submission" date="2009-06" db="EMBL/GenBank/DDBJ databases">
        <title>The Genome Sequence of Loxodonta africana (African elephant).</title>
        <authorList>
            <person name="Di Palma F."/>
            <person name="Heiman D."/>
            <person name="Young S."/>
            <person name="Johnson J."/>
            <person name="Lander E.S."/>
            <person name="Lindblad-Toh K."/>
        </authorList>
    </citation>
    <scope>NUCLEOTIDE SEQUENCE [LARGE SCALE GENOMIC DNA]</scope>
    <source>
        <strain evidence="12 13">Isolate ISIS603380</strain>
    </source>
</reference>
<dbReference type="InterPro" id="IPR000276">
    <property type="entry name" value="GPCR_Rhodpsn"/>
</dbReference>
<evidence type="ECO:0000256" key="4">
    <source>
        <dbReference type="ARBA" id="ARBA00022692"/>
    </source>
</evidence>